<dbReference type="PANTHER" id="PTHR35472">
    <property type="match status" value="1"/>
</dbReference>
<comment type="caution">
    <text evidence="3">The sequence shown here is derived from an EMBL/GenBank/DDBJ whole genome shotgun (WGS) entry which is preliminary data.</text>
</comment>
<dbReference type="InterPro" id="IPR055317">
    <property type="entry name" value="CLE14-like"/>
</dbReference>
<evidence type="ECO:0000256" key="1">
    <source>
        <dbReference type="SAM" id="MobiDB-lite"/>
    </source>
</evidence>
<gene>
    <name evidence="3" type="ORF">Slati_4317500</name>
</gene>
<feature type="chain" id="PRO_5043452913" evidence="2">
    <location>
        <begin position="28"/>
        <end position="84"/>
    </location>
</feature>
<dbReference type="PANTHER" id="PTHR35472:SF4">
    <property type="entry name" value="DUF19 DOMAIN-CONTAINING PROTEIN"/>
    <property type="match status" value="1"/>
</dbReference>
<accession>A0AAW2SP32</accession>
<feature type="region of interest" description="Disordered" evidence="1">
    <location>
        <begin position="59"/>
        <end position="84"/>
    </location>
</feature>
<evidence type="ECO:0000256" key="2">
    <source>
        <dbReference type="SAM" id="SignalP"/>
    </source>
</evidence>
<keyword evidence="2" id="KW-0732">Signal</keyword>
<feature type="signal peptide" evidence="2">
    <location>
        <begin position="1"/>
        <end position="27"/>
    </location>
</feature>
<organism evidence="3">
    <name type="scientific">Sesamum latifolium</name>
    <dbReference type="NCBI Taxonomy" id="2727402"/>
    <lineage>
        <taxon>Eukaryota</taxon>
        <taxon>Viridiplantae</taxon>
        <taxon>Streptophyta</taxon>
        <taxon>Embryophyta</taxon>
        <taxon>Tracheophyta</taxon>
        <taxon>Spermatophyta</taxon>
        <taxon>Magnoliopsida</taxon>
        <taxon>eudicotyledons</taxon>
        <taxon>Gunneridae</taxon>
        <taxon>Pentapetalae</taxon>
        <taxon>asterids</taxon>
        <taxon>lamiids</taxon>
        <taxon>Lamiales</taxon>
        <taxon>Pedaliaceae</taxon>
        <taxon>Sesamum</taxon>
    </lineage>
</organism>
<name>A0AAW2SP32_9LAMI</name>
<reference evidence="3" key="1">
    <citation type="submission" date="2020-06" db="EMBL/GenBank/DDBJ databases">
        <authorList>
            <person name="Li T."/>
            <person name="Hu X."/>
            <person name="Zhang T."/>
            <person name="Song X."/>
            <person name="Zhang H."/>
            <person name="Dai N."/>
            <person name="Sheng W."/>
            <person name="Hou X."/>
            <person name="Wei L."/>
        </authorList>
    </citation>
    <scope>NUCLEOTIDE SEQUENCE</scope>
    <source>
        <strain evidence="3">KEN1</strain>
        <tissue evidence="3">Leaf</tissue>
    </source>
</reference>
<sequence>MRIHSPPVPFLVIVVAFILATSHLSDCRHLHGGATAEGPSSSGFRSSQLWYFSVPRAPKKPRKQEDYYRVSHRKTPGGPNPLHN</sequence>
<dbReference type="EMBL" id="JACGWN010000016">
    <property type="protein sequence ID" value="KAL0393513.1"/>
    <property type="molecule type" value="Genomic_DNA"/>
</dbReference>
<protein>
    <submittedName>
        <fullName evidence="3">Uncharacterized protein</fullName>
    </submittedName>
</protein>
<reference evidence="3" key="2">
    <citation type="journal article" date="2024" name="Plant">
        <title>Genomic evolution and insights into agronomic trait innovations of Sesamum species.</title>
        <authorList>
            <person name="Miao H."/>
            <person name="Wang L."/>
            <person name="Qu L."/>
            <person name="Liu H."/>
            <person name="Sun Y."/>
            <person name="Le M."/>
            <person name="Wang Q."/>
            <person name="Wei S."/>
            <person name="Zheng Y."/>
            <person name="Lin W."/>
            <person name="Duan Y."/>
            <person name="Cao H."/>
            <person name="Xiong S."/>
            <person name="Wang X."/>
            <person name="Wei L."/>
            <person name="Li C."/>
            <person name="Ma Q."/>
            <person name="Ju M."/>
            <person name="Zhao R."/>
            <person name="Li G."/>
            <person name="Mu C."/>
            <person name="Tian Q."/>
            <person name="Mei H."/>
            <person name="Zhang T."/>
            <person name="Gao T."/>
            <person name="Zhang H."/>
        </authorList>
    </citation>
    <scope>NUCLEOTIDE SEQUENCE</scope>
    <source>
        <strain evidence="3">KEN1</strain>
    </source>
</reference>
<evidence type="ECO:0000313" key="3">
    <source>
        <dbReference type="EMBL" id="KAL0393513.1"/>
    </source>
</evidence>
<dbReference type="AlphaFoldDB" id="A0AAW2SP32"/>
<proteinExistence type="predicted"/>